<name>A0A1G6J4E3_9GAMM</name>
<dbReference type="SUPFAM" id="SSF55811">
    <property type="entry name" value="Nudix"/>
    <property type="match status" value="1"/>
</dbReference>
<dbReference type="RefSeq" id="WP_092749346.1">
    <property type="nucleotide sequence ID" value="NZ_FMYL01000010.1"/>
</dbReference>
<evidence type="ECO:0000313" key="2">
    <source>
        <dbReference type="EMBL" id="SDC13557.1"/>
    </source>
</evidence>
<reference evidence="3" key="1">
    <citation type="submission" date="2016-09" db="EMBL/GenBank/DDBJ databases">
        <authorList>
            <person name="Varghese N."/>
            <person name="Submissions S."/>
        </authorList>
    </citation>
    <scope>NUCLEOTIDE SEQUENCE [LARGE SCALE GENOMIC DNA]</scope>
    <source>
        <strain evidence="3">ANC 4422</strain>
    </source>
</reference>
<feature type="domain" description="Nudix hydrolase" evidence="1">
    <location>
        <begin position="36"/>
        <end position="172"/>
    </location>
</feature>
<dbReference type="OrthoDB" id="5417595at2"/>
<dbReference type="Pfam" id="PF14803">
    <property type="entry name" value="Zn_ribbon_Nudix"/>
    <property type="match status" value="1"/>
</dbReference>
<dbReference type="EMBL" id="FMYL01000010">
    <property type="protein sequence ID" value="SDC13557.1"/>
    <property type="molecule type" value="Genomic_DNA"/>
</dbReference>
<dbReference type="InterPro" id="IPR015797">
    <property type="entry name" value="NUDIX_hydrolase-like_dom_sf"/>
</dbReference>
<gene>
    <name evidence="2" type="ORF">SAMN05421733_1109</name>
</gene>
<dbReference type="GO" id="GO:0003824">
    <property type="term" value="F:catalytic activity"/>
    <property type="evidence" value="ECO:0007669"/>
    <property type="project" value="UniProtKB-ARBA"/>
</dbReference>
<dbReference type="Proteomes" id="UP000242501">
    <property type="component" value="Unassembled WGS sequence"/>
</dbReference>
<dbReference type="PROSITE" id="PS51462">
    <property type="entry name" value="NUDIX"/>
    <property type="match status" value="1"/>
</dbReference>
<accession>A0A1G6J4E3</accession>
<dbReference type="CDD" id="cd04511">
    <property type="entry name" value="NUDIX_Hydrolase"/>
    <property type="match status" value="1"/>
</dbReference>
<dbReference type="Gene3D" id="3.90.79.10">
    <property type="entry name" value="Nucleoside Triphosphate Pyrophosphohydrolase"/>
    <property type="match status" value="1"/>
</dbReference>
<proteinExistence type="predicted"/>
<protein>
    <submittedName>
        <fullName evidence="2">ADP-ribose pyrophosphatase YjhB, NUDIX family</fullName>
    </submittedName>
</protein>
<dbReference type="InterPro" id="IPR000086">
    <property type="entry name" value="NUDIX_hydrolase_dom"/>
</dbReference>
<organism evidence="2 3">
    <name type="scientific">Acinetobacter boissieri</name>
    <dbReference type="NCBI Taxonomy" id="1219383"/>
    <lineage>
        <taxon>Bacteria</taxon>
        <taxon>Pseudomonadati</taxon>
        <taxon>Pseudomonadota</taxon>
        <taxon>Gammaproteobacteria</taxon>
        <taxon>Moraxellales</taxon>
        <taxon>Moraxellaceae</taxon>
        <taxon>Acinetobacter</taxon>
    </lineage>
</organism>
<keyword evidence="3" id="KW-1185">Reference proteome</keyword>
<evidence type="ECO:0000259" key="1">
    <source>
        <dbReference type="PROSITE" id="PS51462"/>
    </source>
</evidence>
<sequence>MNCCIHCGKPTTAQIPHGDDKLRQVCSACGTIHYENPKVICGALVIWDEQILLCRRAIEPRHGYWTLPAGYMELNETMQQGAERETLEEAEAHIQTDQLYCLYDIPHIGQIYAIFKAQLKNGVFGAGTETLESRLFHKHEIPWDELAFQSVRRTLTHYFSDHEQQHYPLHLETLHRTADE</sequence>
<dbReference type="InterPro" id="IPR029401">
    <property type="entry name" value="Nudix_N"/>
</dbReference>
<dbReference type="STRING" id="1219383.SAMN05421733_1109"/>
<dbReference type="Gene3D" id="2.20.70.10">
    <property type="match status" value="1"/>
</dbReference>
<evidence type="ECO:0000313" key="3">
    <source>
        <dbReference type="Proteomes" id="UP000242501"/>
    </source>
</evidence>
<dbReference type="PANTHER" id="PTHR43222:SF2">
    <property type="entry name" value="NUDIX HYDROLASE 23, CHLOROPLASTIC"/>
    <property type="match status" value="1"/>
</dbReference>
<dbReference type="Pfam" id="PF00293">
    <property type="entry name" value="NUDIX"/>
    <property type="match status" value="1"/>
</dbReference>
<dbReference type="AlphaFoldDB" id="A0A1G6J4E3"/>
<dbReference type="PANTHER" id="PTHR43222">
    <property type="entry name" value="NUDIX HYDROLASE 23"/>
    <property type="match status" value="1"/>
</dbReference>